<comment type="caution">
    <text evidence="3">The sequence shown here is derived from an EMBL/GenBank/DDBJ whole genome shotgun (WGS) entry which is preliminary data.</text>
</comment>
<evidence type="ECO:0000313" key="4">
    <source>
        <dbReference type="Proteomes" id="UP001528411"/>
    </source>
</evidence>
<evidence type="ECO:0000256" key="1">
    <source>
        <dbReference type="ARBA" id="ARBA00024200"/>
    </source>
</evidence>
<dbReference type="InterPro" id="IPR010038">
    <property type="entry name" value="MoaD_arc-typ"/>
</dbReference>
<dbReference type="InterPro" id="IPR044672">
    <property type="entry name" value="MOCS2A"/>
</dbReference>
<dbReference type="NCBIfam" id="TIGR01687">
    <property type="entry name" value="moaD_arch"/>
    <property type="match status" value="1"/>
</dbReference>
<dbReference type="PANTHER" id="PTHR33359:SF1">
    <property type="entry name" value="MOLYBDOPTERIN SYNTHASE SULFUR CARRIER SUBUNIT"/>
    <property type="match status" value="1"/>
</dbReference>
<dbReference type="PANTHER" id="PTHR33359">
    <property type="entry name" value="MOLYBDOPTERIN SYNTHASE SULFUR CARRIER SUBUNIT"/>
    <property type="match status" value="1"/>
</dbReference>
<comment type="similarity">
    <text evidence="1">Belongs to the MoaD family.</text>
</comment>
<keyword evidence="4" id="KW-1185">Reference proteome</keyword>
<name>A0ABT5FCC2_9GAMM</name>
<sequence length="82" mass="9238">MTDILFFAQLREQLGCEQVQVELKEATAVADLIGILVTQYPQWQRYLTNNKLLVAVNQTMVDKNHTIHPNDEVALFPPVTGG</sequence>
<reference evidence="3 4" key="1">
    <citation type="submission" date="2023-01" db="EMBL/GenBank/DDBJ databases">
        <title>Psychrosphaera sp. nov., isolated from marine algae.</title>
        <authorList>
            <person name="Bayburt H."/>
            <person name="Choi B.J."/>
            <person name="Kim J.M."/>
            <person name="Choi D.G."/>
            <person name="Jeon C.O."/>
        </authorList>
    </citation>
    <scope>NUCLEOTIDE SEQUENCE [LARGE SCALE GENOMIC DNA]</scope>
    <source>
        <strain evidence="3 4">G1-22</strain>
    </source>
</reference>
<dbReference type="InterPro" id="IPR003749">
    <property type="entry name" value="ThiS/MoaD-like"/>
</dbReference>
<dbReference type="EMBL" id="JAQOMS010000002">
    <property type="protein sequence ID" value="MDC2888493.1"/>
    <property type="molecule type" value="Genomic_DNA"/>
</dbReference>
<dbReference type="Pfam" id="PF02597">
    <property type="entry name" value="ThiS"/>
    <property type="match status" value="1"/>
</dbReference>
<dbReference type="Proteomes" id="UP001528411">
    <property type="component" value="Unassembled WGS sequence"/>
</dbReference>
<evidence type="ECO:0000256" key="2">
    <source>
        <dbReference type="ARBA" id="ARBA00024247"/>
    </source>
</evidence>
<dbReference type="CDD" id="cd00754">
    <property type="entry name" value="Ubl_MoaD"/>
    <property type="match status" value="1"/>
</dbReference>
<dbReference type="RefSeq" id="WP_215963631.1">
    <property type="nucleotide sequence ID" value="NZ_JAQOMS010000002.1"/>
</dbReference>
<gene>
    <name evidence="3" type="primary">moaD</name>
    <name evidence="3" type="ORF">PN838_06685</name>
</gene>
<organism evidence="3 4">
    <name type="scientific">Psychrosphaera algicola</name>
    <dbReference type="NCBI Taxonomy" id="3023714"/>
    <lineage>
        <taxon>Bacteria</taxon>
        <taxon>Pseudomonadati</taxon>
        <taxon>Pseudomonadota</taxon>
        <taxon>Gammaproteobacteria</taxon>
        <taxon>Alteromonadales</taxon>
        <taxon>Pseudoalteromonadaceae</taxon>
        <taxon>Psychrosphaera</taxon>
    </lineage>
</organism>
<dbReference type="NCBIfam" id="TIGR01682">
    <property type="entry name" value="moaD"/>
    <property type="match status" value="1"/>
</dbReference>
<protein>
    <recommendedName>
        <fullName evidence="2">Molybdopterin synthase sulfur carrier subunit</fullName>
    </recommendedName>
</protein>
<evidence type="ECO:0000313" key="3">
    <source>
        <dbReference type="EMBL" id="MDC2888493.1"/>
    </source>
</evidence>
<proteinExistence type="inferred from homology"/>
<accession>A0ABT5FCC2</accession>